<dbReference type="Proteomes" id="UP000095149">
    <property type="component" value="Unassembled WGS sequence"/>
</dbReference>
<gene>
    <name evidence="1" type="ORF">I350_05216</name>
</gene>
<reference evidence="1 2" key="1">
    <citation type="submission" date="2016-06" db="EMBL/GenBank/DDBJ databases">
        <title>Evolution of pathogenesis and genome organization in the Tremellales.</title>
        <authorList>
            <person name="Cuomo C."/>
            <person name="Litvintseva A."/>
            <person name="Heitman J."/>
            <person name="Chen Y."/>
            <person name="Sun S."/>
            <person name="Springer D."/>
            <person name="Dromer F."/>
            <person name="Young S."/>
            <person name="Zeng Q."/>
            <person name="Chapman S."/>
            <person name="Gujja S."/>
            <person name="Saif S."/>
            <person name="Birren B."/>
        </authorList>
    </citation>
    <scope>NUCLEOTIDE SEQUENCE [LARGE SCALE GENOMIC DNA]</scope>
    <source>
        <strain evidence="1 2">CBS 6273</strain>
    </source>
</reference>
<dbReference type="AlphaFoldDB" id="A0A1E3JUW4"/>
<evidence type="ECO:0000313" key="1">
    <source>
        <dbReference type="EMBL" id="ODO04610.1"/>
    </source>
</evidence>
<comment type="caution">
    <text evidence="1">The sequence shown here is derived from an EMBL/GenBank/DDBJ whole genome shotgun (WGS) entry which is preliminary data.</text>
</comment>
<evidence type="ECO:0000313" key="2">
    <source>
        <dbReference type="Proteomes" id="UP000095149"/>
    </source>
</evidence>
<sequence length="50" mass="5738">RVQPRRFGVTPSSTHPDNDKTLLAVSYVDLKEDDNLKVIFSALFSFTRVR</sequence>
<feature type="non-terminal residue" evidence="1">
    <location>
        <position position="1"/>
    </location>
</feature>
<dbReference type="EMBL" id="MEKH01000008">
    <property type="protein sequence ID" value="ODO04610.1"/>
    <property type="molecule type" value="Genomic_DNA"/>
</dbReference>
<protein>
    <submittedName>
        <fullName evidence="1">Uncharacterized protein</fullName>
    </submittedName>
</protein>
<organism evidence="1 2">
    <name type="scientific">Cryptococcus amylolentus CBS 6273</name>
    <dbReference type="NCBI Taxonomy" id="1296118"/>
    <lineage>
        <taxon>Eukaryota</taxon>
        <taxon>Fungi</taxon>
        <taxon>Dikarya</taxon>
        <taxon>Basidiomycota</taxon>
        <taxon>Agaricomycotina</taxon>
        <taxon>Tremellomycetes</taxon>
        <taxon>Tremellales</taxon>
        <taxon>Cryptococcaceae</taxon>
        <taxon>Cryptococcus</taxon>
    </lineage>
</organism>
<proteinExistence type="predicted"/>
<name>A0A1E3JUW4_9TREE</name>
<accession>A0A1E3JUW4</accession>